<feature type="transmembrane region" description="Helical" evidence="2">
    <location>
        <begin position="598"/>
        <end position="620"/>
    </location>
</feature>
<dbReference type="InterPro" id="IPR038765">
    <property type="entry name" value="Papain-like_cys_pep_sf"/>
</dbReference>
<feature type="transmembrane region" description="Helical" evidence="2">
    <location>
        <begin position="63"/>
        <end position="83"/>
    </location>
</feature>
<feature type="transmembrane region" description="Helical" evidence="2">
    <location>
        <begin position="162"/>
        <end position="182"/>
    </location>
</feature>
<name>A0A941CQC5_9CLOT</name>
<evidence type="ECO:0000256" key="2">
    <source>
        <dbReference type="SAM" id="Phobius"/>
    </source>
</evidence>
<dbReference type="SUPFAM" id="SSF54001">
    <property type="entry name" value="Cysteine proteinases"/>
    <property type="match status" value="1"/>
</dbReference>
<feature type="region of interest" description="Disordered" evidence="1">
    <location>
        <begin position="547"/>
        <end position="591"/>
    </location>
</feature>
<feature type="transmembrane region" description="Helical" evidence="2">
    <location>
        <begin position="115"/>
        <end position="135"/>
    </location>
</feature>
<feature type="transmembrane region" description="Helical" evidence="2">
    <location>
        <begin position="194"/>
        <end position="214"/>
    </location>
</feature>
<evidence type="ECO:0000313" key="5">
    <source>
        <dbReference type="Proteomes" id="UP000675379"/>
    </source>
</evidence>
<evidence type="ECO:0000313" key="4">
    <source>
        <dbReference type="EMBL" id="MBR0576159.1"/>
    </source>
</evidence>
<dbReference type="Gene3D" id="3.10.620.30">
    <property type="match status" value="1"/>
</dbReference>
<comment type="caution">
    <text evidence="4">The sequence shown here is derived from an EMBL/GenBank/DDBJ whole genome shotgun (WGS) entry which is preliminary data.</text>
</comment>
<dbReference type="InterPro" id="IPR052901">
    <property type="entry name" value="Bact_TGase-like"/>
</dbReference>
<feature type="domain" description="Transglutaminase-like" evidence="3">
    <location>
        <begin position="471"/>
        <end position="543"/>
    </location>
</feature>
<feature type="transmembrane region" description="Helical" evidence="2">
    <location>
        <begin position="12"/>
        <end position="31"/>
    </location>
</feature>
<keyword evidence="2" id="KW-0472">Membrane</keyword>
<dbReference type="Proteomes" id="UP000675379">
    <property type="component" value="Unassembled WGS sequence"/>
</dbReference>
<dbReference type="RefSeq" id="WP_211800964.1">
    <property type="nucleotide sequence ID" value="NZ_JAGSCS010000008.1"/>
</dbReference>
<sequence length="723" mass="82963">MEKVKGRLLPLLLIFINMLIVASVMESAYYIENFSMFLLLGYAFFPVLTGLGFIGALRGRGKLLRGVFFFLFLGAVYVSFLLISNLPVEKIPSDLDRIVTLITRGQRLSFQNFEVIMKLLVFAGSVILTLTLYIFPYQLIIFDMGLIFFLWIVDYYDNTYRYLRYFLPLWAFSIILYRAGLADKEAKNFKVNKGARILQAVALTLVITLASLLINIDEKGVYSDRIWNYFNNQVVPETFLEGRSMKDPFNISASGYTDSERLLGGNVNINEDEVLWAVGEEPIYLRGNVRLRYTGVAWARDNVVYETGGRVDAERVARYEELVQGDEEALKMMEIRPRKTITSNLFNSLYAREITFPNSFARVFYDPILGVFASNETVTSNYRIAYYQEDAVEKSLRRVNPGSQLSDNSPYLQLPFTVTERTRALTQEIVQGIPSVLGKAEAITAYLKANYAYTLTPDTPRDYVDFVDYFLFEDPEGYCVYFATALTVMLRIAGVPSRYVEGYKMGTEMRGDRYIVRNSDAHAWTEVLVDADNDIWMTFDATGTPRELIYGEEPNPDDGPVVDPDDPVETAPNETGSENPRPGQDEEDPEVVNPGASWLRLIVLVLLAAGSSFLLVLFGVKKWRIHQAYSKASLKPFFREITQGLAYLYMERQPGETHLEMAARIKDKAVREAYTRLVEEVYKEEFSKAPGHFDERKELRERVYLLVRDYRGRVFYLVRKHFW</sequence>
<dbReference type="Pfam" id="PF01841">
    <property type="entry name" value="Transglut_core"/>
    <property type="match status" value="1"/>
</dbReference>
<organism evidence="4 5">
    <name type="scientific">Proteiniclasticum sediminis</name>
    <dbReference type="NCBI Taxonomy" id="2804028"/>
    <lineage>
        <taxon>Bacteria</taxon>
        <taxon>Bacillati</taxon>
        <taxon>Bacillota</taxon>
        <taxon>Clostridia</taxon>
        <taxon>Eubacteriales</taxon>
        <taxon>Clostridiaceae</taxon>
        <taxon>Proteiniclasticum</taxon>
    </lineage>
</organism>
<dbReference type="PANTHER" id="PTHR42736:SF1">
    <property type="entry name" value="PROTEIN-GLUTAMINE GAMMA-GLUTAMYLTRANSFERASE"/>
    <property type="match status" value="1"/>
</dbReference>
<proteinExistence type="predicted"/>
<keyword evidence="2" id="KW-0812">Transmembrane</keyword>
<accession>A0A941CQC5</accession>
<dbReference type="SMART" id="SM00460">
    <property type="entry name" value="TGc"/>
    <property type="match status" value="1"/>
</dbReference>
<keyword evidence="5" id="KW-1185">Reference proteome</keyword>
<dbReference type="AlphaFoldDB" id="A0A941CQC5"/>
<dbReference type="InterPro" id="IPR002931">
    <property type="entry name" value="Transglutaminase-like"/>
</dbReference>
<feature type="transmembrane region" description="Helical" evidence="2">
    <location>
        <begin position="37"/>
        <end position="56"/>
    </location>
</feature>
<dbReference type="EMBL" id="JAGSCS010000008">
    <property type="protein sequence ID" value="MBR0576159.1"/>
    <property type="molecule type" value="Genomic_DNA"/>
</dbReference>
<evidence type="ECO:0000259" key="3">
    <source>
        <dbReference type="SMART" id="SM00460"/>
    </source>
</evidence>
<dbReference type="PANTHER" id="PTHR42736">
    <property type="entry name" value="PROTEIN-GLUTAMINE GAMMA-GLUTAMYLTRANSFERASE"/>
    <property type="match status" value="1"/>
</dbReference>
<gene>
    <name evidence="4" type="ORF">KCG48_07365</name>
</gene>
<reference evidence="4" key="1">
    <citation type="submission" date="2021-04" db="EMBL/GenBank/DDBJ databases">
        <title>Proteiniclasticum sedimins sp. nov., an obligate anaerobic bacterium isolated from anaerobic sludge.</title>
        <authorList>
            <person name="Liu J."/>
        </authorList>
    </citation>
    <scope>NUCLEOTIDE SEQUENCE</scope>
    <source>
        <strain evidence="4">BAD-10</strain>
    </source>
</reference>
<evidence type="ECO:0000256" key="1">
    <source>
        <dbReference type="SAM" id="MobiDB-lite"/>
    </source>
</evidence>
<protein>
    <submittedName>
        <fullName evidence="4">Transglutaminase domain-containing protein</fullName>
    </submittedName>
</protein>
<keyword evidence="2" id="KW-1133">Transmembrane helix</keyword>